<dbReference type="AlphaFoldDB" id="A0A1I4UPC4"/>
<name>A0A1I4UPC4_9EURY</name>
<feature type="compositionally biased region" description="Polar residues" evidence="1">
    <location>
        <begin position="272"/>
        <end position="283"/>
    </location>
</feature>
<keyword evidence="2" id="KW-0472">Membrane</keyword>
<sequence>MPTTKPMLFLLALLLLIVPASASTITYHESTYGQESSSEGYSDSSYVHGSQTEYLEGDITGYIKFNTAKPLGTPENAYVILGLQNTATGSYYGLASKQNLYGTWNVSFQRSGLPAGYYRQYMYLYCYEYDDDTKRITCTLLNETVVIDSQPEPNDNLVEFAYDEEQPDTWIDVSYFIDDLQESYHELDATVTLDHDYSYYLEFDYDTEPVQVTMPFTLGSSSGTRQFQTPTFPSYPDTVEASLVEVYTVTQTWSGLSAVIEETETILATDTLSVTSSANNTNNETLPEEPEEPDDPILDPPEMPENPFQNGTEENNETGSYDSTFLSGYYGSVDTVGDYLFGPAESGFTYLMYPVTALNDSVNSANVYLLDSSTEMQGYNPIVASIFAPVVNSMPPKVQALITYNLVWLMVLMIFKRK</sequence>
<evidence type="ECO:0000256" key="1">
    <source>
        <dbReference type="SAM" id="MobiDB-lite"/>
    </source>
</evidence>
<evidence type="ECO:0000256" key="2">
    <source>
        <dbReference type="SAM" id="Phobius"/>
    </source>
</evidence>
<keyword evidence="4" id="KW-1185">Reference proteome</keyword>
<dbReference type="STRING" id="487685.SAMN04488696_2823"/>
<evidence type="ECO:0000313" key="4">
    <source>
        <dbReference type="Proteomes" id="UP000198535"/>
    </source>
</evidence>
<dbReference type="RefSeq" id="WP_091938034.1">
    <property type="nucleotide sequence ID" value="NZ_FOUJ01000007.1"/>
</dbReference>
<protein>
    <submittedName>
        <fullName evidence="3">Uncharacterized protein</fullName>
    </submittedName>
</protein>
<evidence type="ECO:0000313" key="3">
    <source>
        <dbReference type="EMBL" id="SFM90798.1"/>
    </source>
</evidence>
<dbReference type="Proteomes" id="UP000198535">
    <property type="component" value="Unassembled WGS sequence"/>
</dbReference>
<feature type="compositionally biased region" description="Acidic residues" evidence="1">
    <location>
        <begin position="286"/>
        <end position="297"/>
    </location>
</feature>
<reference evidence="4" key="1">
    <citation type="submission" date="2016-10" db="EMBL/GenBank/DDBJ databases">
        <authorList>
            <person name="Varghese N."/>
            <person name="Submissions S."/>
        </authorList>
    </citation>
    <scope>NUCLEOTIDE SEQUENCE [LARGE SCALE GENOMIC DNA]</scope>
    <source>
        <strain evidence="4">Mob M</strain>
    </source>
</reference>
<accession>A0A1I4UPC4</accession>
<gene>
    <name evidence="3" type="ORF">SAMN04488696_2823</name>
</gene>
<dbReference type="EMBL" id="FOUJ01000007">
    <property type="protein sequence ID" value="SFM90798.1"/>
    <property type="molecule type" value="Genomic_DNA"/>
</dbReference>
<feature type="region of interest" description="Disordered" evidence="1">
    <location>
        <begin position="272"/>
        <end position="320"/>
    </location>
</feature>
<feature type="compositionally biased region" description="Polar residues" evidence="1">
    <location>
        <begin position="307"/>
        <end position="320"/>
    </location>
</feature>
<organism evidence="3 4">
    <name type="scientific">Methanolobus profundi</name>
    <dbReference type="NCBI Taxonomy" id="487685"/>
    <lineage>
        <taxon>Archaea</taxon>
        <taxon>Methanobacteriati</taxon>
        <taxon>Methanobacteriota</taxon>
        <taxon>Stenosarchaea group</taxon>
        <taxon>Methanomicrobia</taxon>
        <taxon>Methanosarcinales</taxon>
        <taxon>Methanosarcinaceae</taxon>
        <taxon>Methanolobus</taxon>
    </lineage>
</organism>
<keyword evidence="2" id="KW-1133">Transmembrane helix</keyword>
<keyword evidence="2" id="KW-0812">Transmembrane</keyword>
<proteinExistence type="predicted"/>
<feature type="transmembrane region" description="Helical" evidence="2">
    <location>
        <begin position="398"/>
        <end position="415"/>
    </location>
</feature>